<keyword evidence="3" id="KW-1185">Reference proteome</keyword>
<comment type="caution">
    <text evidence="2">The sequence shown here is derived from an EMBL/GenBank/DDBJ whole genome shotgun (WGS) entry which is preliminary data.</text>
</comment>
<protein>
    <submittedName>
        <fullName evidence="2">Putative transposase</fullName>
    </submittedName>
</protein>
<dbReference type="Proteomes" id="UP000035088">
    <property type="component" value="Unassembled WGS sequence"/>
</dbReference>
<dbReference type="STRING" id="1073574.GOARA_092_00020"/>
<evidence type="ECO:0000313" key="2">
    <source>
        <dbReference type="EMBL" id="GAB11920.1"/>
    </source>
</evidence>
<dbReference type="InterPro" id="IPR009057">
    <property type="entry name" value="Homeodomain-like_sf"/>
</dbReference>
<accession>G7H7U5</accession>
<dbReference type="InterPro" id="IPR036388">
    <property type="entry name" value="WH-like_DNA-bd_sf"/>
</dbReference>
<keyword evidence="1" id="KW-0175">Coiled coil</keyword>
<dbReference type="SUPFAM" id="SSF46689">
    <property type="entry name" value="Homeodomain-like"/>
    <property type="match status" value="1"/>
</dbReference>
<dbReference type="EMBL" id="BAEE01000092">
    <property type="protein sequence ID" value="GAB11920.1"/>
    <property type="molecule type" value="Genomic_DNA"/>
</dbReference>
<reference evidence="2 3" key="1">
    <citation type="submission" date="2011-11" db="EMBL/GenBank/DDBJ databases">
        <title>Whole genome shotgun sequence of Gordonia araii NBRC 100433.</title>
        <authorList>
            <person name="Yoshida Y."/>
            <person name="Hosoyama A."/>
            <person name="Tsuchikane K."/>
            <person name="Katsumata H."/>
            <person name="Yamazaki S."/>
            <person name="Fujita N."/>
        </authorList>
    </citation>
    <scope>NUCLEOTIDE SEQUENCE [LARGE SCALE GENOMIC DNA]</scope>
    <source>
        <strain evidence="2 3">NBRC 100433</strain>
    </source>
</reference>
<dbReference type="AlphaFoldDB" id="G7H7U5"/>
<proteinExistence type="predicted"/>
<evidence type="ECO:0000313" key="3">
    <source>
        <dbReference type="Proteomes" id="UP000035088"/>
    </source>
</evidence>
<gene>
    <name evidence="2" type="ORF">GOARA_092_00020</name>
</gene>
<feature type="coiled-coil region" evidence="1">
    <location>
        <begin position="68"/>
        <end position="95"/>
    </location>
</feature>
<evidence type="ECO:0000256" key="1">
    <source>
        <dbReference type="SAM" id="Coils"/>
    </source>
</evidence>
<dbReference type="Gene3D" id="1.10.10.10">
    <property type="entry name" value="Winged helix-like DNA-binding domain superfamily/Winged helix DNA-binding domain"/>
    <property type="match status" value="1"/>
</dbReference>
<organism evidence="2 3">
    <name type="scientific">Gordonia araii NBRC 100433</name>
    <dbReference type="NCBI Taxonomy" id="1073574"/>
    <lineage>
        <taxon>Bacteria</taxon>
        <taxon>Bacillati</taxon>
        <taxon>Actinomycetota</taxon>
        <taxon>Actinomycetes</taxon>
        <taxon>Mycobacteriales</taxon>
        <taxon>Gordoniaceae</taxon>
        <taxon>Gordonia</taxon>
    </lineage>
</organism>
<sequence>MDLMAGTKRYPAQLKRDAVEMVAQLVAQGSTEWAAMGKTADLLGVGSAETVRKWVRNVPEVAAGVSQVAAEGEEVRRLRREVAELKRANGILKAASAFFAAEIDRPHR</sequence>
<name>G7H7U5_9ACTN</name>